<dbReference type="InterPro" id="IPR011330">
    <property type="entry name" value="Glyco_hydro/deAcase_b/a-brl"/>
</dbReference>
<evidence type="ECO:0000313" key="4">
    <source>
        <dbReference type="EMBL" id="KAJ3175051.1"/>
    </source>
</evidence>
<feature type="domain" description="NodB homology" evidence="3">
    <location>
        <begin position="49"/>
        <end position="170"/>
    </location>
</feature>
<dbReference type="EMBL" id="JADGJQ010000056">
    <property type="protein sequence ID" value="KAJ3175051.1"/>
    <property type="molecule type" value="Genomic_DNA"/>
</dbReference>
<name>A0AAD5XKC4_9FUNG</name>
<dbReference type="InterPro" id="IPR052740">
    <property type="entry name" value="CE4"/>
</dbReference>
<protein>
    <recommendedName>
        <fullName evidence="3">NodB homology domain-containing protein</fullName>
    </recommendedName>
</protein>
<dbReference type="GO" id="GO:0005975">
    <property type="term" value="P:carbohydrate metabolic process"/>
    <property type="evidence" value="ECO:0007669"/>
    <property type="project" value="InterPro"/>
</dbReference>
<dbReference type="Gene3D" id="3.20.20.370">
    <property type="entry name" value="Glycoside hydrolase/deacetylase"/>
    <property type="match status" value="1"/>
</dbReference>
<sequence>MLLAKLSFAALLGASLVAAQLGATYKCDPAVCKAPACRCASTAAPVANPPQFLMLTFDDSIQDSVWTQAQSLIANRKNPNGCPAKATWYTQVFYSDPYLTQTWYAQGNEIADHTVDHITPTGTYQQIEGMRKWASELAGIPLGEIKGFRYPFLNYSAESIAMITKMGFEYESSMSASGADNVWPYTLDYGTVNDCLGTYPLCGVNLNATGLWEVPMYGVTGTDGAQHLMDPYNDVGVTPEATTAMYRTAFDAHYAGTHVPFGVYLHPVWLGKTAPNPTNPVVTADGTPKLNAVAAFLDYAMTQPNTWMVTASQMVEYMKNPVPADQLAAQPYMSCTPNPPLPTNICNAVAGATAAGAAAPEVCNLITGAFKTCYGCPVSAPTLLDPSPAKVNTARFPLPKTCDSLWWDPVTGTCTCTAPGCTYTATARPVNMDQNSIYAVGGGNGTAGGNGTSSATPGSGSSSGNGTPVSTTAPAKAAASGIIAGLEPLYAAAAAVVVGFFA</sequence>
<gene>
    <name evidence="4" type="ORF">HDU87_006447</name>
</gene>
<dbReference type="Proteomes" id="UP001212152">
    <property type="component" value="Unassembled WGS sequence"/>
</dbReference>
<keyword evidence="2" id="KW-0732">Signal</keyword>
<reference evidence="4" key="1">
    <citation type="submission" date="2020-05" db="EMBL/GenBank/DDBJ databases">
        <title>Phylogenomic resolution of chytrid fungi.</title>
        <authorList>
            <person name="Stajich J.E."/>
            <person name="Amses K."/>
            <person name="Simmons R."/>
            <person name="Seto K."/>
            <person name="Myers J."/>
            <person name="Bonds A."/>
            <person name="Quandt C.A."/>
            <person name="Barry K."/>
            <person name="Liu P."/>
            <person name="Grigoriev I."/>
            <person name="Longcore J.E."/>
            <person name="James T.Y."/>
        </authorList>
    </citation>
    <scope>NUCLEOTIDE SEQUENCE</scope>
    <source>
        <strain evidence="4">JEL0379</strain>
    </source>
</reference>
<dbReference type="PANTHER" id="PTHR45985:SF3">
    <property type="entry name" value="CHITIN DEACETYLASE-LIKE 4"/>
    <property type="match status" value="1"/>
</dbReference>
<keyword evidence="5" id="KW-1185">Reference proteome</keyword>
<evidence type="ECO:0000256" key="2">
    <source>
        <dbReference type="SAM" id="SignalP"/>
    </source>
</evidence>
<feature type="signal peptide" evidence="2">
    <location>
        <begin position="1"/>
        <end position="19"/>
    </location>
</feature>
<evidence type="ECO:0000259" key="3">
    <source>
        <dbReference type="Pfam" id="PF01522"/>
    </source>
</evidence>
<feature type="region of interest" description="Disordered" evidence="1">
    <location>
        <begin position="448"/>
        <end position="471"/>
    </location>
</feature>
<evidence type="ECO:0000256" key="1">
    <source>
        <dbReference type="SAM" id="MobiDB-lite"/>
    </source>
</evidence>
<dbReference type="Pfam" id="PF01522">
    <property type="entry name" value="Polysacc_deac_1"/>
    <property type="match status" value="1"/>
</dbReference>
<dbReference type="AlphaFoldDB" id="A0AAD5XKC4"/>
<dbReference type="SUPFAM" id="SSF88713">
    <property type="entry name" value="Glycoside hydrolase/deacetylase"/>
    <property type="match status" value="1"/>
</dbReference>
<evidence type="ECO:0000313" key="5">
    <source>
        <dbReference type="Proteomes" id="UP001212152"/>
    </source>
</evidence>
<feature type="chain" id="PRO_5042040649" description="NodB homology domain-containing protein" evidence="2">
    <location>
        <begin position="20"/>
        <end position="502"/>
    </location>
</feature>
<organism evidence="4 5">
    <name type="scientific">Geranomyces variabilis</name>
    <dbReference type="NCBI Taxonomy" id="109894"/>
    <lineage>
        <taxon>Eukaryota</taxon>
        <taxon>Fungi</taxon>
        <taxon>Fungi incertae sedis</taxon>
        <taxon>Chytridiomycota</taxon>
        <taxon>Chytridiomycota incertae sedis</taxon>
        <taxon>Chytridiomycetes</taxon>
        <taxon>Spizellomycetales</taxon>
        <taxon>Powellomycetaceae</taxon>
        <taxon>Geranomyces</taxon>
    </lineage>
</organism>
<proteinExistence type="predicted"/>
<feature type="compositionally biased region" description="Low complexity" evidence="1">
    <location>
        <begin position="452"/>
        <end position="471"/>
    </location>
</feature>
<accession>A0AAD5XKC4</accession>
<dbReference type="CDD" id="cd10919">
    <property type="entry name" value="CE4_CDA_like"/>
    <property type="match status" value="1"/>
</dbReference>
<dbReference type="GO" id="GO:0016810">
    <property type="term" value="F:hydrolase activity, acting on carbon-nitrogen (but not peptide) bonds"/>
    <property type="evidence" value="ECO:0007669"/>
    <property type="project" value="InterPro"/>
</dbReference>
<comment type="caution">
    <text evidence="4">The sequence shown here is derived from an EMBL/GenBank/DDBJ whole genome shotgun (WGS) entry which is preliminary data.</text>
</comment>
<dbReference type="InterPro" id="IPR002509">
    <property type="entry name" value="NODB_dom"/>
</dbReference>
<dbReference type="PANTHER" id="PTHR45985">
    <property type="match status" value="1"/>
</dbReference>